<dbReference type="Proteomes" id="UP001339167">
    <property type="component" value="Unassembled WGS sequence"/>
</dbReference>
<protein>
    <recommendedName>
        <fullName evidence="4">MSHA biogenesis protein MshI</fullName>
    </recommendedName>
</protein>
<comment type="caution">
    <text evidence="2">The sequence shown here is derived from an EMBL/GenBank/DDBJ whole genome shotgun (WGS) entry which is preliminary data.</text>
</comment>
<feature type="transmembrane region" description="Helical" evidence="1">
    <location>
        <begin position="20"/>
        <end position="44"/>
    </location>
</feature>
<evidence type="ECO:0000313" key="3">
    <source>
        <dbReference type="Proteomes" id="UP001339167"/>
    </source>
</evidence>
<evidence type="ECO:0000313" key="2">
    <source>
        <dbReference type="EMBL" id="MEE2025929.1"/>
    </source>
</evidence>
<dbReference type="RefSeq" id="WP_330089238.1">
    <property type="nucleotide sequence ID" value="NZ_JAUGZK010000018.1"/>
</dbReference>
<gene>
    <name evidence="2" type="ORF">QWF21_16940</name>
</gene>
<evidence type="ECO:0008006" key="4">
    <source>
        <dbReference type="Google" id="ProtNLM"/>
    </source>
</evidence>
<organism evidence="2 3">
    <name type="scientific">Alkalimonas mucilaginosa</name>
    <dbReference type="NCBI Taxonomy" id="3057676"/>
    <lineage>
        <taxon>Bacteria</taxon>
        <taxon>Pseudomonadati</taxon>
        <taxon>Pseudomonadota</taxon>
        <taxon>Gammaproteobacteria</taxon>
        <taxon>Alkalimonas</taxon>
    </lineage>
</organism>
<keyword evidence="1" id="KW-0812">Transmembrane</keyword>
<dbReference type="Pfam" id="PF05137">
    <property type="entry name" value="PilN"/>
    <property type="match status" value="1"/>
</dbReference>
<keyword evidence="3" id="KW-1185">Reference proteome</keyword>
<dbReference type="EMBL" id="JAUGZK010000018">
    <property type="protein sequence ID" value="MEE2025929.1"/>
    <property type="molecule type" value="Genomic_DNA"/>
</dbReference>
<keyword evidence="1" id="KW-0472">Membrane</keyword>
<accession>A0ABU7JJR4</accession>
<name>A0ABU7JJR4_9GAMM</name>
<dbReference type="InterPro" id="IPR007813">
    <property type="entry name" value="PilN"/>
</dbReference>
<proteinExistence type="predicted"/>
<sequence length="198" mass="22777">MKTQVNLFDAALLPVTERWSLSQLLFALGITVLLLSLVWGGMIFQQRQINQDVHSIQRQLQQQALHQEQFTQLLQQRAPSAELTRKQALLQARLHRSQRLNELLLQQQQQQQVHYSQVMTHLAKVDVPELWLTEFTLHQNHSSFRGYSLRSAAVPGWLRRLAELPYFEGQGFQSLTMQQADESGLLLFQVQSLPGSAP</sequence>
<evidence type="ECO:0000256" key="1">
    <source>
        <dbReference type="SAM" id="Phobius"/>
    </source>
</evidence>
<keyword evidence="1" id="KW-1133">Transmembrane helix</keyword>
<reference evidence="2 3" key="1">
    <citation type="submission" date="2023-06" db="EMBL/GenBank/DDBJ databases">
        <title>Alkalimonas sp., MEB004 an alkaliphilic bacterium isolated from Lonar Lake, India.</title>
        <authorList>
            <person name="Joshi A."/>
            <person name="Thite S."/>
        </authorList>
    </citation>
    <scope>NUCLEOTIDE SEQUENCE [LARGE SCALE GENOMIC DNA]</scope>
    <source>
        <strain evidence="2 3">MEB004</strain>
    </source>
</reference>